<keyword evidence="3" id="KW-1003">Cell membrane</keyword>
<evidence type="ECO:0000256" key="5">
    <source>
        <dbReference type="ARBA" id="ARBA00022989"/>
    </source>
</evidence>
<keyword evidence="9" id="KW-1185">Reference proteome</keyword>
<dbReference type="RefSeq" id="WP_251225292.1">
    <property type="nucleotide sequence ID" value="NZ_JAMBOL010000049.1"/>
</dbReference>
<dbReference type="EMBL" id="JAMBOL010000049">
    <property type="protein sequence ID" value="MCM3716644.1"/>
    <property type="molecule type" value="Genomic_DNA"/>
</dbReference>
<organism evidence="8 9">
    <name type="scientific">Halalkalibacter oceani</name>
    <dbReference type="NCBI Taxonomy" id="1653776"/>
    <lineage>
        <taxon>Bacteria</taxon>
        <taxon>Bacillati</taxon>
        <taxon>Bacillota</taxon>
        <taxon>Bacilli</taxon>
        <taxon>Bacillales</taxon>
        <taxon>Bacillaceae</taxon>
        <taxon>Halalkalibacter</taxon>
    </lineage>
</organism>
<evidence type="ECO:0000256" key="1">
    <source>
        <dbReference type="ARBA" id="ARBA00004651"/>
    </source>
</evidence>
<keyword evidence="6 7" id="KW-0472">Membrane</keyword>
<keyword evidence="4 7" id="KW-0812">Transmembrane</keyword>
<dbReference type="InterPro" id="IPR003370">
    <property type="entry name" value="Chromate_transpt"/>
</dbReference>
<evidence type="ECO:0000313" key="9">
    <source>
        <dbReference type="Proteomes" id="UP001139179"/>
    </source>
</evidence>
<dbReference type="GO" id="GO:0015109">
    <property type="term" value="F:chromate transmembrane transporter activity"/>
    <property type="evidence" value="ECO:0007669"/>
    <property type="project" value="InterPro"/>
</dbReference>
<evidence type="ECO:0000256" key="2">
    <source>
        <dbReference type="ARBA" id="ARBA00005262"/>
    </source>
</evidence>
<comment type="similarity">
    <text evidence="2">Belongs to the chromate ion transporter (CHR) (TC 2.A.51) family.</text>
</comment>
<dbReference type="PANTHER" id="PTHR43663">
    <property type="entry name" value="CHROMATE TRANSPORT PROTEIN-RELATED"/>
    <property type="match status" value="1"/>
</dbReference>
<evidence type="ECO:0000256" key="6">
    <source>
        <dbReference type="ARBA" id="ARBA00023136"/>
    </source>
</evidence>
<name>A0A9X2IQ23_9BACI</name>
<evidence type="ECO:0000313" key="8">
    <source>
        <dbReference type="EMBL" id="MCM3716644.1"/>
    </source>
</evidence>
<dbReference type="PANTHER" id="PTHR43663:SF1">
    <property type="entry name" value="CHROMATE TRANSPORTER"/>
    <property type="match status" value="1"/>
</dbReference>
<evidence type="ECO:0000256" key="4">
    <source>
        <dbReference type="ARBA" id="ARBA00022692"/>
    </source>
</evidence>
<feature type="transmembrane region" description="Helical" evidence="7">
    <location>
        <begin position="144"/>
        <end position="177"/>
    </location>
</feature>
<feature type="transmembrane region" description="Helical" evidence="7">
    <location>
        <begin position="6"/>
        <end position="24"/>
    </location>
</feature>
<accession>A0A9X2IQ23</accession>
<feature type="transmembrane region" description="Helical" evidence="7">
    <location>
        <begin position="109"/>
        <end position="129"/>
    </location>
</feature>
<dbReference type="GO" id="GO:0005886">
    <property type="term" value="C:plasma membrane"/>
    <property type="evidence" value="ECO:0007669"/>
    <property type="project" value="UniProtKB-SubCell"/>
</dbReference>
<feature type="transmembrane region" description="Helical" evidence="7">
    <location>
        <begin position="74"/>
        <end position="97"/>
    </location>
</feature>
<dbReference type="InterPro" id="IPR052518">
    <property type="entry name" value="CHR_Transporter"/>
</dbReference>
<gene>
    <name evidence="8" type="ORF">M3202_21615</name>
</gene>
<dbReference type="Proteomes" id="UP001139179">
    <property type="component" value="Unassembled WGS sequence"/>
</dbReference>
<protein>
    <submittedName>
        <fullName evidence="8">Chromate transporter</fullName>
    </submittedName>
</protein>
<reference evidence="8" key="1">
    <citation type="submission" date="2022-05" db="EMBL/GenBank/DDBJ databases">
        <title>Comparative Genomics of Spacecraft Associated Microbes.</title>
        <authorList>
            <person name="Tran M.T."/>
            <person name="Wright A."/>
            <person name="Seuylemezian A."/>
            <person name="Eisen J."/>
            <person name="Coil D."/>
        </authorList>
    </citation>
    <scope>NUCLEOTIDE SEQUENCE</scope>
    <source>
        <strain evidence="8">214.1.1</strain>
    </source>
</reference>
<dbReference type="AlphaFoldDB" id="A0A9X2IQ23"/>
<sequence length="178" mass="19340">MLVELFLLFMMIGTVSFGGGYAMIPIIETEVISRGWLSTAQLTDIIAVAGMSPGPIATNAATFVGFYVAGVPGALVSTVAMTLPSFLIILIIVSFFYRFNQNKVVKSAFYGIRPIITSLILFAAIRFGISNNVFSISVHWHELSLLLIFCCSLTILLWTRTHPVLVIIGAGVIGVFLY</sequence>
<keyword evidence="5 7" id="KW-1133">Transmembrane helix</keyword>
<comment type="subcellular location">
    <subcellularLocation>
        <location evidence="1">Cell membrane</location>
        <topology evidence="1">Multi-pass membrane protein</topology>
    </subcellularLocation>
</comment>
<dbReference type="Pfam" id="PF02417">
    <property type="entry name" value="Chromate_transp"/>
    <property type="match status" value="1"/>
</dbReference>
<evidence type="ECO:0000256" key="7">
    <source>
        <dbReference type="SAM" id="Phobius"/>
    </source>
</evidence>
<proteinExistence type="inferred from homology"/>
<evidence type="ECO:0000256" key="3">
    <source>
        <dbReference type="ARBA" id="ARBA00022475"/>
    </source>
</evidence>
<comment type="caution">
    <text evidence="8">The sequence shown here is derived from an EMBL/GenBank/DDBJ whole genome shotgun (WGS) entry which is preliminary data.</text>
</comment>